<dbReference type="FunFam" id="1.25.40.10:FF:000184">
    <property type="entry name" value="Pentatricopeptide repeat-containing protein, chloroplastic"/>
    <property type="match status" value="1"/>
</dbReference>
<dbReference type="Pfam" id="PF20431">
    <property type="entry name" value="E_motif"/>
    <property type="match status" value="1"/>
</dbReference>
<dbReference type="Gene3D" id="1.25.40.10">
    <property type="entry name" value="Tetratricopeptide repeat domain"/>
    <property type="match status" value="5"/>
</dbReference>
<feature type="repeat" description="PPR" evidence="2">
    <location>
        <begin position="134"/>
        <end position="168"/>
    </location>
</feature>
<feature type="repeat" description="PPR" evidence="2">
    <location>
        <begin position="204"/>
        <end position="238"/>
    </location>
</feature>
<dbReference type="FunFam" id="1.25.40.10:FF:000348">
    <property type="entry name" value="Pentatricopeptide repeat-containing protein chloroplastic"/>
    <property type="match status" value="1"/>
</dbReference>
<dbReference type="InterPro" id="IPR011990">
    <property type="entry name" value="TPR-like_helical_dom_sf"/>
</dbReference>
<dbReference type="InterPro" id="IPR002885">
    <property type="entry name" value="PPR_rpt"/>
</dbReference>
<dbReference type="Proteomes" id="UP000230069">
    <property type="component" value="Unassembled WGS sequence"/>
</dbReference>
<dbReference type="PANTHER" id="PTHR47926">
    <property type="entry name" value="PENTATRICOPEPTIDE REPEAT-CONTAINING PROTEIN"/>
    <property type="match status" value="1"/>
</dbReference>
<dbReference type="Pfam" id="PF12854">
    <property type="entry name" value="PPR_1"/>
    <property type="match status" value="1"/>
</dbReference>
<dbReference type="PROSITE" id="PS51375">
    <property type="entry name" value="PPR"/>
    <property type="match status" value="5"/>
</dbReference>
<name>A0A2G5EM79_AQUCA</name>
<dbReference type="InterPro" id="IPR046849">
    <property type="entry name" value="E2_motif"/>
</dbReference>
<evidence type="ECO:0000313" key="4">
    <source>
        <dbReference type="Proteomes" id="UP000230069"/>
    </source>
</evidence>
<feature type="repeat" description="PPR" evidence="2">
    <location>
        <begin position="32"/>
        <end position="66"/>
    </location>
</feature>
<evidence type="ECO:0000256" key="1">
    <source>
        <dbReference type="ARBA" id="ARBA00022737"/>
    </source>
</evidence>
<dbReference type="InParanoid" id="A0A2G5EM79"/>
<dbReference type="PANTHER" id="PTHR47926:SF387">
    <property type="entry name" value="PENTATRICOPEPTIDE REPEAT-CONTAINING PROTEIN"/>
    <property type="match status" value="1"/>
</dbReference>
<dbReference type="GO" id="GO:0009451">
    <property type="term" value="P:RNA modification"/>
    <property type="evidence" value="ECO:0007669"/>
    <property type="project" value="InterPro"/>
</dbReference>
<dbReference type="NCBIfam" id="TIGR00756">
    <property type="entry name" value="PPR"/>
    <property type="match status" value="6"/>
</dbReference>
<feature type="repeat" description="PPR" evidence="2">
    <location>
        <begin position="368"/>
        <end position="402"/>
    </location>
</feature>
<dbReference type="EMBL" id="KZ305024">
    <property type="protein sequence ID" value="PIA56868.1"/>
    <property type="molecule type" value="Genomic_DNA"/>
</dbReference>
<dbReference type="Pfam" id="PF01535">
    <property type="entry name" value="PPR"/>
    <property type="match status" value="2"/>
</dbReference>
<organism evidence="3 4">
    <name type="scientific">Aquilegia coerulea</name>
    <name type="common">Rocky mountain columbine</name>
    <dbReference type="NCBI Taxonomy" id="218851"/>
    <lineage>
        <taxon>Eukaryota</taxon>
        <taxon>Viridiplantae</taxon>
        <taxon>Streptophyta</taxon>
        <taxon>Embryophyta</taxon>
        <taxon>Tracheophyta</taxon>
        <taxon>Spermatophyta</taxon>
        <taxon>Magnoliopsida</taxon>
        <taxon>Ranunculales</taxon>
        <taxon>Ranunculaceae</taxon>
        <taxon>Thalictroideae</taxon>
        <taxon>Aquilegia</taxon>
    </lineage>
</organism>
<dbReference type="Pfam" id="PF20430">
    <property type="entry name" value="Eplus_motif"/>
    <property type="match status" value="1"/>
</dbReference>
<reference evidence="3 4" key="1">
    <citation type="submission" date="2017-09" db="EMBL/GenBank/DDBJ databases">
        <title>WGS assembly of Aquilegia coerulea Goldsmith.</title>
        <authorList>
            <person name="Hodges S."/>
            <person name="Kramer E."/>
            <person name="Nordborg M."/>
            <person name="Tomkins J."/>
            <person name="Borevitz J."/>
            <person name="Derieg N."/>
            <person name="Yan J."/>
            <person name="Mihaltcheva S."/>
            <person name="Hayes R.D."/>
            <person name="Rokhsar D."/>
        </authorList>
    </citation>
    <scope>NUCLEOTIDE SEQUENCE [LARGE SCALE GENOMIC DNA]</scope>
    <source>
        <strain evidence="4">cv. Goldsmith</strain>
    </source>
</reference>
<gene>
    <name evidence="3" type="ORF">AQUCO_00700908v1</name>
</gene>
<protein>
    <submittedName>
        <fullName evidence="3">Uncharacterized protein</fullName>
    </submittedName>
</protein>
<evidence type="ECO:0000313" key="3">
    <source>
        <dbReference type="EMBL" id="PIA56868.1"/>
    </source>
</evidence>
<evidence type="ECO:0000256" key="2">
    <source>
        <dbReference type="PROSITE-ProRule" id="PRU00708"/>
    </source>
</evidence>
<dbReference type="GO" id="GO:0003723">
    <property type="term" value="F:RNA binding"/>
    <property type="evidence" value="ECO:0007669"/>
    <property type="project" value="InterPro"/>
</dbReference>
<dbReference type="FunFam" id="1.25.40.10:FF:000344">
    <property type="entry name" value="Pentatricopeptide repeat-containing protein"/>
    <property type="match status" value="1"/>
</dbReference>
<dbReference type="OrthoDB" id="185373at2759"/>
<keyword evidence="1" id="KW-0677">Repeat</keyword>
<dbReference type="Pfam" id="PF13041">
    <property type="entry name" value="PPR_2"/>
    <property type="match status" value="4"/>
</dbReference>
<accession>A0A2G5EM79</accession>
<feature type="repeat" description="PPR" evidence="2">
    <location>
        <begin position="266"/>
        <end position="300"/>
    </location>
</feature>
<dbReference type="InterPro" id="IPR046960">
    <property type="entry name" value="PPR_At4g14850-like_plant"/>
</dbReference>
<sequence length="589" mass="66636">MSHFKQIQANMIRTGLITHINYLFYFNVEQPNVYVWNTIIKEYCKSKFPKVSVFLFHQMVRENFEMNKQTFVYAIKACELVKGGVRVGEELHCRICKVGFDSELLIRNVLMHLYGKHGCLSSARNLFDESLTRDVFTWTTMIDCYAQKQFPGKALKLFCLMLRSGVEPNEVTMVAVLSACCILGNLSLGRLIHGYIEKNDLECSLNLLNALMDLYVKCGCLTTAREIFDMMERRDVYSWTIMTDGHAKQGELELARQFFDGLPEKNVVSWNAMIAGYSQKNKPKEALALFHQMEETSLRPVEGTLVCVLSSCAQLGSLDLGKKIYHYYVDQKRVQPSVILANAYIDMCAKCGSIDAAIQLFNGMPKKDLVSWNSMINGYAVHGYAGQALDLFRQMQSSGLRPDDITLVGVLSACCHGGLVIQGREYFENMRGVFGIEPNTKHYACMIDLLGRVGMLDDAFELIKRMPMEPDEAAWGALLNASKMYGNIDLGKFASVKLLELTPNDSGTYALLANMFAAKRRWDDVGMVRSMMRARGVKKTPGLSSIEVDGKTHEFLVEDKSHPQFREMYKLLDDILLLLYLEGYVPQPP</sequence>
<dbReference type="STRING" id="218851.A0A2G5EM79"/>
<proteinExistence type="predicted"/>
<dbReference type="InterPro" id="IPR046848">
    <property type="entry name" value="E_motif"/>
</dbReference>
<dbReference type="AlphaFoldDB" id="A0A2G5EM79"/>
<keyword evidence="4" id="KW-1185">Reference proteome</keyword>